<sequence>MSKSKNILKEWAHLDFPSKNIQGKEDLIRFIRLSMKDGKLQKAYKNIEKTFSLMKLDSRWPEGVSTLDFFEEVVNLASPMVIVRSVRVKGVGFQVPGTITSHKSRGIGLRWLLEGARRNSFNKTSFKEGLSRELFDTYYKTGYAYNKRLELHKLAEENRPFSHYRWWHKVKGKREMEKSQKKIS</sequence>
<feature type="domain" description="Small ribosomal subunit protein uS7" evidence="4">
    <location>
        <begin position="23"/>
        <end position="159"/>
    </location>
</feature>
<dbReference type="GO" id="GO:1990904">
    <property type="term" value="C:ribonucleoprotein complex"/>
    <property type="evidence" value="ECO:0007669"/>
    <property type="project" value="UniProtKB-KW"/>
</dbReference>
<dbReference type="RefSeq" id="YP_009647052.1">
    <property type="nucleotide sequence ID" value="NC_042600.1"/>
</dbReference>
<name>A0A4D6C4V9_9CHLO</name>
<keyword evidence="2 5" id="KW-0689">Ribosomal protein</keyword>
<dbReference type="Pfam" id="PF00177">
    <property type="entry name" value="Ribosomal_S7"/>
    <property type="match status" value="1"/>
</dbReference>
<proteinExistence type="inferred from homology"/>
<dbReference type="EMBL" id="MK086005">
    <property type="protein sequence ID" value="QBX98721.1"/>
    <property type="molecule type" value="Genomic_DNA"/>
</dbReference>
<evidence type="ECO:0000259" key="4">
    <source>
        <dbReference type="Pfam" id="PF00177"/>
    </source>
</evidence>
<comment type="similarity">
    <text evidence="1">Belongs to the universal ribosomal protein uS7 family.</text>
</comment>
<dbReference type="GO" id="GO:0006412">
    <property type="term" value="P:translation"/>
    <property type="evidence" value="ECO:0007669"/>
    <property type="project" value="InterPro"/>
</dbReference>
<dbReference type="Gene3D" id="1.10.455.10">
    <property type="entry name" value="Ribosomal protein S7 domain"/>
    <property type="match status" value="1"/>
</dbReference>
<dbReference type="GeneID" id="40513444"/>
<geneLocation type="mitochondrion" evidence="5"/>
<accession>A0A4D6C4V9</accession>
<keyword evidence="5" id="KW-0496">Mitochondrion</keyword>
<gene>
    <name evidence="5" type="primary">rps7</name>
</gene>
<evidence type="ECO:0000256" key="1">
    <source>
        <dbReference type="ARBA" id="ARBA00007151"/>
    </source>
</evidence>
<protein>
    <submittedName>
        <fullName evidence="5">Ribosomal protein S7</fullName>
    </submittedName>
</protein>
<keyword evidence="3" id="KW-0687">Ribonucleoprotein</keyword>
<dbReference type="InterPro" id="IPR023798">
    <property type="entry name" value="Ribosomal_uS7_dom"/>
</dbReference>
<dbReference type="GO" id="GO:0005840">
    <property type="term" value="C:ribosome"/>
    <property type="evidence" value="ECO:0007669"/>
    <property type="project" value="UniProtKB-KW"/>
</dbReference>
<dbReference type="AlphaFoldDB" id="A0A4D6C4V9"/>
<reference evidence="5" key="1">
    <citation type="journal article" date="2019" name="Genome Biol. Evol.">
        <title>Tracing the Evolution of the Plastome and Mitogenome in the Chloropicophyceae Uncovered Convergent tRNA Gene Losses and a Variant Plastid Genetic Code.</title>
        <authorList>
            <person name="Turmel M."/>
            <person name="Dos Santos A.L."/>
            <person name="Otis C."/>
            <person name="Sergerie R."/>
            <person name="Lemieux C."/>
        </authorList>
    </citation>
    <scope>NUCLEOTIDE SEQUENCE</scope>
</reference>
<organism evidence="5">
    <name type="scientific">Chloropicon mariensis</name>
    <dbReference type="NCBI Taxonomy" id="1606511"/>
    <lineage>
        <taxon>Eukaryota</taxon>
        <taxon>Viridiplantae</taxon>
        <taxon>Chlorophyta</taxon>
        <taxon>Chloropicophyceae</taxon>
        <taxon>Chloropicales</taxon>
        <taxon>Chloropicaceae</taxon>
        <taxon>Chloropicon</taxon>
    </lineage>
</organism>
<evidence type="ECO:0000313" key="5">
    <source>
        <dbReference type="EMBL" id="QBX98721.1"/>
    </source>
</evidence>
<dbReference type="PANTHER" id="PTHR11205">
    <property type="entry name" value="RIBOSOMAL PROTEIN S7"/>
    <property type="match status" value="1"/>
</dbReference>
<dbReference type="SUPFAM" id="SSF47973">
    <property type="entry name" value="Ribosomal protein S7"/>
    <property type="match status" value="1"/>
</dbReference>
<dbReference type="InterPro" id="IPR000235">
    <property type="entry name" value="Ribosomal_uS7"/>
</dbReference>
<dbReference type="InterPro" id="IPR036823">
    <property type="entry name" value="Ribosomal_uS7_dom_sf"/>
</dbReference>
<evidence type="ECO:0000256" key="3">
    <source>
        <dbReference type="ARBA" id="ARBA00023274"/>
    </source>
</evidence>
<evidence type="ECO:0000256" key="2">
    <source>
        <dbReference type="ARBA" id="ARBA00022980"/>
    </source>
</evidence>